<evidence type="ECO:0000313" key="1">
    <source>
        <dbReference type="EMBL" id="KAK0437465.1"/>
    </source>
</evidence>
<dbReference type="AlphaFoldDB" id="A0AA39ML58"/>
<keyword evidence="2" id="KW-1185">Reference proteome</keyword>
<gene>
    <name evidence="1" type="ORF">EV420DRAFT_1667476</name>
</gene>
<dbReference type="PANTHER" id="PTHR13271:SF34">
    <property type="entry name" value="N-LYSINE METHYLTRANSFERASE SETD6"/>
    <property type="match status" value="1"/>
</dbReference>
<dbReference type="CDD" id="cd10527">
    <property type="entry name" value="SET_LSMT"/>
    <property type="match status" value="1"/>
</dbReference>
<dbReference type="GO" id="GO:0005634">
    <property type="term" value="C:nucleus"/>
    <property type="evidence" value="ECO:0007669"/>
    <property type="project" value="TreeGrafter"/>
</dbReference>
<dbReference type="CDD" id="cd11296">
    <property type="entry name" value="O-FucT_like"/>
    <property type="match status" value="1"/>
</dbReference>
<protein>
    <recommendedName>
        <fullName evidence="3">SET domain-containing protein</fullName>
    </recommendedName>
</protein>
<comment type="caution">
    <text evidence="1">The sequence shown here is derived from an EMBL/GenBank/DDBJ whole genome shotgun (WGS) entry which is preliminary data.</text>
</comment>
<dbReference type="Proteomes" id="UP001175211">
    <property type="component" value="Unassembled WGS sequence"/>
</dbReference>
<sequence>MKASAFVLTTRRLHPFLQWCIFQKMLFFRKSSSVSSAVVPSPVGHEAQLSLALALYIELTKGASSRWHGYLQSLPTQIVDIPILWQTDDHFMDSTDRKHALKWLKGTEVEKDLLARVDGLTRLDELHQYYSEVAEPVFKAYFRGSSTAKCSSHGFYHAYSLVSSRAFLVDAYHGLSMVPIADAFNHSQENHVHLESEYDVCPECGSLKECAHDDEPSPAHGEVFNTYGETLSNAQLLLRYGFILDVNDNDQVVWDRGATGDTPEHLIDARRSIDIPTETWQYRFSESDSTAPVELHGVYFYGTTSRSILLPDQLCIFQLLFKTPRPAFRRLPLRTFTVLFILFALLVGSRHTSHHSPYSFAIDKGWLLVDTRIGHPTTSPFINHKTAALGPSSSTNGAKPTHISENESFPIKDISWPPADPERLTNIEELRELVSHYGRIRFIIDSALLQAKLLRRTLVLPSFVYARSCEYDMQVCSDYAVMVNKGDVLRSNEWLGLPIDQQMAWSHPVITVSEYLRLHGQDSDAEASDGQWQRSLYVIENGWYDPPETVRVDEVVTKTEEANISDVEEGGIYRTLKDALPDDQVLLDWDKARELLGILSDEDLERVIIDNGWEVVHTFKPLLGMEYSKAVIDPIRQITPRKNLRGFKNDFGGRKEEVVLLAGEVHHGRKPGSMRFASRAALDQFVGLVLDDVRRIDAVLALADAMVERMYMFTEGRLWMAAHIRRGDFVRHNLVMEKVPKEHMARVKNHLKEGVDFIGALRKGEETLKTCDVPASRLQIKPDMEILKNKAPLAGDWFYVATDERDKKVLEEFRKKGAVFMDDLLTISDRRSELSWALMLTDFRGLVEQIVLSRAAFFYGHALSSVAGGVMNLRALRGMDPRTADVD</sequence>
<reference evidence="1" key="1">
    <citation type="submission" date="2023-06" db="EMBL/GenBank/DDBJ databases">
        <authorList>
            <consortium name="Lawrence Berkeley National Laboratory"/>
            <person name="Ahrendt S."/>
            <person name="Sahu N."/>
            <person name="Indic B."/>
            <person name="Wong-Bajracharya J."/>
            <person name="Merenyi Z."/>
            <person name="Ke H.-M."/>
            <person name="Monk M."/>
            <person name="Kocsube S."/>
            <person name="Drula E."/>
            <person name="Lipzen A."/>
            <person name="Balint B."/>
            <person name="Henrissat B."/>
            <person name="Andreopoulos B."/>
            <person name="Martin F.M."/>
            <person name="Harder C.B."/>
            <person name="Rigling D."/>
            <person name="Ford K.L."/>
            <person name="Foster G.D."/>
            <person name="Pangilinan J."/>
            <person name="Papanicolaou A."/>
            <person name="Barry K."/>
            <person name="LaButti K."/>
            <person name="Viragh M."/>
            <person name="Koriabine M."/>
            <person name="Yan M."/>
            <person name="Riley R."/>
            <person name="Champramary S."/>
            <person name="Plett K.L."/>
            <person name="Tsai I.J."/>
            <person name="Slot J."/>
            <person name="Sipos G."/>
            <person name="Plett J."/>
            <person name="Nagy L.G."/>
            <person name="Grigoriev I.V."/>
        </authorList>
    </citation>
    <scope>NUCLEOTIDE SEQUENCE</scope>
    <source>
        <strain evidence="1">CCBAS 213</strain>
    </source>
</reference>
<dbReference type="GeneID" id="85362547"/>
<dbReference type="GO" id="GO:0016279">
    <property type="term" value="F:protein-lysine N-methyltransferase activity"/>
    <property type="evidence" value="ECO:0007669"/>
    <property type="project" value="TreeGrafter"/>
</dbReference>
<dbReference type="Gene3D" id="3.90.1410.10">
    <property type="entry name" value="set domain protein methyltransferase, domain 1"/>
    <property type="match status" value="1"/>
</dbReference>
<dbReference type="SUPFAM" id="SSF82199">
    <property type="entry name" value="SET domain"/>
    <property type="match status" value="1"/>
</dbReference>
<evidence type="ECO:0000313" key="2">
    <source>
        <dbReference type="Proteomes" id="UP001175211"/>
    </source>
</evidence>
<dbReference type="Gene3D" id="3.40.50.11350">
    <property type="match status" value="1"/>
</dbReference>
<proteinExistence type="predicted"/>
<dbReference type="InterPro" id="IPR050600">
    <property type="entry name" value="SETD3_SETD6_MTase"/>
</dbReference>
<dbReference type="RefSeq" id="XP_060322622.1">
    <property type="nucleotide sequence ID" value="XM_060478999.1"/>
</dbReference>
<dbReference type="InterPro" id="IPR046341">
    <property type="entry name" value="SET_dom_sf"/>
</dbReference>
<evidence type="ECO:0008006" key="3">
    <source>
        <dbReference type="Google" id="ProtNLM"/>
    </source>
</evidence>
<accession>A0AA39ML58</accession>
<dbReference type="EMBL" id="JAUEPS010000109">
    <property type="protein sequence ID" value="KAK0437465.1"/>
    <property type="molecule type" value="Genomic_DNA"/>
</dbReference>
<organism evidence="1 2">
    <name type="scientific">Armillaria tabescens</name>
    <name type="common">Ringless honey mushroom</name>
    <name type="synonym">Agaricus tabescens</name>
    <dbReference type="NCBI Taxonomy" id="1929756"/>
    <lineage>
        <taxon>Eukaryota</taxon>
        <taxon>Fungi</taxon>
        <taxon>Dikarya</taxon>
        <taxon>Basidiomycota</taxon>
        <taxon>Agaricomycotina</taxon>
        <taxon>Agaricomycetes</taxon>
        <taxon>Agaricomycetidae</taxon>
        <taxon>Agaricales</taxon>
        <taxon>Marasmiineae</taxon>
        <taxon>Physalacriaceae</taxon>
        <taxon>Desarmillaria</taxon>
    </lineage>
</organism>
<name>A0AA39ML58_ARMTA</name>
<dbReference type="PANTHER" id="PTHR13271">
    <property type="entry name" value="UNCHARACTERIZED PUTATIVE METHYLTRANSFERASE"/>
    <property type="match status" value="1"/>
</dbReference>